<proteinExistence type="predicted"/>
<accession>A0A3M7QP93</accession>
<organism evidence="1 2">
    <name type="scientific">Brachionus plicatilis</name>
    <name type="common">Marine rotifer</name>
    <name type="synonym">Brachionus muelleri</name>
    <dbReference type="NCBI Taxonomy" id="10195"/>
    <lineage>
        <taxon>Eukaryota</taxon>
        <taxon>Metazoa</taxon>
        <taxon>Spiralia</taxon>
        <taxon>Gnathifera</taxon>
        <taxon>Rotifera</taxon>
        <taxon>Eurotatoria</taxon>
        <taxon>Monogononta</taxon>
        <taxon>Pseudotrocha</taxon>
        <taxon>Ploima</taxon>
        <taxon>Brachionidae</taxon>
        <taxon>Brachionus</taxon>
    </lineage>
</organism>
<evidence type="ECO:0000313" key="2">
    <source>
        <dbReference type="Proteomes" id="UP000276133"/>
    </source>
</evidence>
<keyword evidence="2" id="KW-1185">Reference proteome</keyword>
<evidence type="ECO:0000313" key="1">
    <source>
        <dbReference type="EMBL" id="RNA12805.1"/>
    </source>
</evidence>
<protein>
    <submittedName>
        <fullName evidence="1">Uncharacterized protein</fullName>
    </submittedName>
</protein>
<name>A0A3M7QP93_BRAPC</name>
<sequence>MSILLCIAKESQQSFTLFHMAFSKRRKKLHRNIKEENGYLGKSIRLTPIGNEIKVHKFSLFIGINWPVVLGRRQHSFLTSKFLIKVAHIFGNKKNEFMTFQIISKIFI</sequence>
<dbReference type="AlphaFoldDB" id="A0A3M7QP93"/>
<reference evidence="1 2" key="1">
    <citation type="journal article" date="2018" name="Sci. Rep.">
        <title>Genomic signatures of local adaptation to the degree of environmental predictability in rotifers.</title>
        <authorList>
            <person name="Franch-Gras L."/>
            <person name="Hahn C."/>
            <person name="Garcia-Roger E.M."/>
            <person name="Carmona M.J."/>
            <person name="Serra M."/>
            <person name="Gomez A."/>
        </authorList>
    </citation>
    <scope>NUCLEOTIDE SEQUENCE [LARGE SCALE GENOMIC DNA]</scope>
    <source>
        <strain evidence="1">HYR1</strain>
    </source>
</reference>
<gene>
    <name evidence="1" type="ORF">BpHYR1_039177</name>
</gene>
<dbReference type="Proteomes" id="UP000276133">
    <property type="component" value="Unassembled WGS sequence"/>
</dbReference>
<comment type="caution">
    <text evidence="1">The sequence shown here is derived from an EMBL/GenBank/DDBJ whole genome shotgun (WGS) entry which is preliminary data.</text>
</comment>
<dbReference type="EMBL" id="REGN01005611">
    <property type="protein sequence ID" value="RNA12805.1"/>
    <property type="molecule type" value="Genomic_DNA"/>
</dbReference>